<feature type="region of interest" description="Disordered" evidence="1">
    <location>
        <begin position="32"/>
        <end position="60"/>
    </location>
</feature>
<sequence>MIKRTHPDAMTADARLDEAATILATAIKRMKEKKKTEKIPVDKSPDQCPYGQKSTKGERA</sequence>
<reference evidence="2 3" key="1">
    <citation type="submission" date="2024-05" db="EMBL/GenBank/DDBJ databases">
        <authorList>
            <consortium name="Candidatus Magnetaquicoccaceae bacterium FCR-1 genome sequencing consortium"/>
            <person name="Shimoshige H."/>
            <person name="Shimamura S."/>
            <person name="Taoka A."/>
            <person name="Kobayashi H."/>
            <person name="Maekawa T."/>
        </authorList>
    </citation>
    <scope>NUCLEOTIDE SEQUENCE [LARGE SCALE GENOMIC DNA]</scope>
    <source>
        <strain evidence="2 3">FCR-1</strain>
    </source>
</reference>
<dbReference type="Proteomes" id="UP001628193">
    <property type="component" value="Unassembled WGS sequence"/>
</dbReference>
<keyword evidence="3" id="KW-1185">Reference proteome</keyword>
<gene>
    <name evidence="2" type="ORF">SIID45300_02289</name>
</gene>
<reference evidence="2 3" key="2">
    <citation type="submission" date="2024-09" db="EMBL/GenBank/DDBJ databases">
        <title>Draft genome sequence of Candidatus Magnetaquicoccaceae bacterium FCR-1.</title>
        <authorList>
            <person name="Shimoshige H."/>
            <person name="Shimamura S."/>
            <person name="Taoka A."/>
            <person name="Kobayashi H."/>
            <person name="Maekawa T."/>
        </authorList>
    </citation>
    <scope>NUCLEOTIDE SEQUENCE [LARGE SCALE GENOMIC DNA]</scope>
    <source>
        <strain evidence="2 3">FCR-1</strain>
    </source>
</reference>
<proteinExistence type="predicted"/>
<feature type="compositionally biased region" description="Basic and acidic residues" evidence="1">
    <location>
        <begin position="34"/>
        <end position="45"/>
    </location>
</feature>
<evidence type="ECO:0000313" key="3">
    <source>
        <dbReference type="Proteomes" id="UP001628193"/>
    </source>
</evidence>
<protein>
    <recommendedName>
        <fullName evidence="4">J domain-containing protein</fullName>
    </recommendedName>
</protein>
<organism evidence="2 3">
    <name type="scientific">Candidatus Magnetaquiglobus chichijimensis</name>
    <dbReference type="NCBI Taxonomy" id="3141448"/>
    <lineage>
        <taxon>Bacteria</taxon>
        <taxon>Pseudomonadati</taxon>
        <taxon>Pseudomonadota</taxon>
        <taxon>Magnetococcia</taxon>
        <taxon>Magnetococcales</taxon>
        <taxon>Candidatus Magnetaquicoccaceae</taxon>
        <taxon>Candidatus Magnetaquiglobus</taxon>
    </lineage>
</organism>
<evidence type="ECO:0000313" key="2">
    <source>
        <dbReference type="EMBL" id="GAB0057955.1"/>
    </source>
</evidence>
<evidence type="ECO:0000256" key="1">
    <source>
        <dbReference type="SAM" id="MobiDB-lite"/>
    </source>
</evidence>
<comment type="caution">
    <text evidence="2">The sequence shown here is derived from an EMBL/GenBank/DDBJ whole genome shotgun (WGS) entry which is preliminary data.</text>
</comment>
<dbReference type="RefSeq" id="WP_420905638.1">
    <property type="nucleotide sequence ID" value="NZ_BAAFGK010000004.1"/>
</dbReference>
<evidence type="ECO:0008006" key="4">
    <source>
        <dbReference type="Google" id="ProtNLM"/>
    </source>
</evidence>
<name>A0ABQ0CAR2_9PROT</name>
<dbReference type="EMBL" id="BAAFGK010000004">
    <property type="protein sequence ID" value="GAB0057955.1"/>
    <property type="molecule type" value="Genomic_DNA"/>
</dbReference>
<accession>A0ABQ0CAR2</accession>